<dbReference type="Pfam" id="PF13202">
    <property type="entry name" value="EF-hand_5"/>
    <property type="match status" value="2"/>
</dbReference>
<dbReference type="Proteomes" id="UP000606490">
    <property type="component" value="Unassembled WGS sequence"/>
</dbReference>
<keyword evidence="2" id="KW-0732">Signal</keyword>
<feature type="region of interest" description="Disordered" evidence="1">
    <location>
        <begin position="120"/>
        <end position="148"/>
    </location>
</feature>
<evidence type="ECO:0000256" key="2">
    <source>
        <dbReference type="SAM" id="SignalP"/>
    </source>
</evidence>
<organism evidence="4 5">
    <name type="scientific">Belnapia mucosa</name>
    <dbReference type="NCBI Taxonomy" id="2804532"/>
    <lineage>
        <taxon>Bacteria</taxon>
        <taxon>Pseudomonadati</taxon>
        <taxon>Pseudomonadota</taxon>
        <taxon>Alphaproteobacteria</taxon>
        <taxon>Acetobacterales</taxon>
        <taxon>Roseomonadaceae</taxon>
        <taxon>Belnapia</taxon>
    </lineage>
</organism>
<feature type="chain" id="PRO_5045716506" description="EF-hand domain-containing protein" evidence="2">
    <location>
        <begin position="23"/>
        <end position="148"/>
    </location>
</feature>
<accession>A0ABS1V918</accession>
<feature type="domain" description="EF-hand" evidence="3">
    <location>
        <begin position="82"/>
        <end position="117"/>
    </location>
</feature>
<evidence type="ECO:0000313" key="5">
    <source>
        <dbReference type="Proteomes" id="UP000606490"/>
    </source>
</evidence>
<dbReference type="InterPro" id="IPR018247">
    <property type="entry name" value="EF_Hand_1_Ca_BS"/>
</dbReference>
<name>A0ABS1V918_9PROT</name>
<gene>
    <name evidence="4" type="ORF">JMJ55_22785</name>
</gene>
<evidence type="ECO:0000259" key="3">
    <source>
        <dbReference type="PROSITE" id="PS50222"/>
    </source>
</evidence>
<keyword evidence="5" id="KW-1185">Reference proteome</keyword>
<feature type="region of interest" description="Disordered" evidence="1">
    <location>
        <begin position="25"/>
        <end position="48"/>
    </location>
</feature>
<reference evidence="4 5" key="1">
    <citation type="submission" date="2021-01" db="EMBL/GenBank/DDBJ databases">
        <title>Belnapia mucosa sp. nov. and Belnapia arida sp. nov., isolated from the Tabernas Desert (Almeria, Spain).</title>
        <authorList>
            <person name="Molina-Menor E."/>
            <person name="Vidal-Verdu A."/>
            <person name="Calonge A."/>
            <person name="Satari L."/>
            <person name="Pereto Magraner J."/>
            <person name="Porcar Miralles M."/>
        </authorList>
    </citation>
    <scope>NUCLEOTIDE SEQUENCE [LARGE SCALE GENOMIC DNA]</scope>
    <source>
        <strain evidence="4 5">T6</strain>
    </source>
</reference>
<dbReference type="EMBL" id="JAEUXJ010000012">
    <property type="protein sequence ID" value="MBL6458169.1"/>
    <property type="molecule type" value="Genomic_DNA"/>
</dbReference>
<feature type="signal peptide" evidence="2">
    <location>
        <begin position="1"/>
        <end position="22"/>
    </location>
</feature>
<evidence type="ECO:0000313" key="4">
    <source>
        <dbReference type="EMBL" id="MBL6458169.1"/>
    </source>
</evidence>
<proteinExistence type="predicted"/>
<sequence>MRFGYSAVLVGLFLAPAAPSHAQWSPWGGPDSPGGLFGGNPMEADTDRDRRVTHDEFWLWLRGRLEHHDKDRDGAVAQHEFDIRQGAGATFRALDADRDGRLTPEELRPLAEMWFRAQDANRDGALTRQEVPNRRPSPSANGRTGGNR</sequence>
<dbReference type="InterPro" id="IPR002048">
    <property type="entry name" value="EF_hand_dom"/>
</dbReference>
<dbReference type="PROSITE" id="PS50222">
    <property type="entry name" value="EF_HAND_2"/>
    <property type="match status" value="1"/>
</dbReference>
<evidence type="ECO:0000256" key="1">
    <source>
        <dbReference type="SAM" id="MobiDB-lite"/>
    </source>
</evidence>
<dbReference type="InterPro" id="IPR011992">
    <property type="entry name" value="EF-hand-dom_pair"/>
</dbReference>
<dbReference type="SUPFAM" id="SSF47473">
    <property type="entry name" value="EF-hand"/>
    <property type="match status" value="1"/>
</dbReference>
<protein>
    <recommendedName>
        <fullName evidence="3">EF-hand domain-containing protein</fullName>
    </recommendedName>
</protein>
<dbReference type="Gene3D" id="1.10.238.10">
    <property type="entry name" value="EF-hand"/>
    <property type="match status" value="1"/>
</dbReference>
<dbReference type="PROSITE" id="PS00018">
    <property type="entry name" value="EF_HAND_1"/>
    <property type="match status" value="2"/>
</dbReference>
<dbReference type="RefSeq" id="WP_202827906.1">
    <property type="nucleotide sequence ID" value="NZ_JAEUXJ010000012.1"/>
</dbReference>
<comment type="caution">
    <text evidence="4">The sequence shown here is derived from an EMBL/GenBank/DDBJ whole genome shotgun (WGS) entry which is preliminary data.</text>
</comment>